<gene>
    <name evidence="1" type="ORF">BOLC7T46247H</name>
</gene>
<reference evidence="1" key="1">
    <citation type="submission" date="2018-11" db="EMBL/GenBank/DDBJ databases">
        <authorList>
            <consortium name="Genoscope - CEA"/>
            <person name="William W."/>
        </authorList>
    </citation>
    <scope>NUCLEOTIDE SEQUENCE</scope>
</reference>
<protein>
    <submittedName>
        <fullName evidence="1">Uncharacterized protein</fullName>
    </submittedName>
</protein>
<sequence length="106" mass="11599">MKLCLHLQAEGGSISFLEGCCGVKKTQEKVMMVKPSSKSSSDHLHSGCCGDKQQDNVKVLVKDGCCDEKTKKPDGDIYGFIKLMQKEDSCSKDKEKLKGNSGKELL</sequence>
<proteinExistence type="predicted"/>
<dbReference type="AlphaFoldDB" id="A0A3P6E908"/>
<accession>A0A3P6E908</accession>
<name>A0A3P6E908_BRAOL</name>
<evidence type="ECO:0000313" key="1">
    <source>
        <dbReference type="EMBL" id="VDD40687.1"/>
    </source>
</evidence>
<dbReference type="EMBL" id="LR031876">
    <property type="protein sequence ID" value="VDD40687.1"/>
    <property type="molecule type" value="Genomic_DNA"/>
</dbReference>
<organism evidence="1">
    <name type="scientific">Brassica oleracea</name>
    <name type="common">Wild cabbage</name>
    <dbReference type="NCBI Taxonomy" id="3712"/>
    <lineage>
        <taxon>Eukaryota</taxon>
        <taxon>Viridiplantae</taxon>
        <taxon>Streptophyta</taxon>
        <taxon>Embryophyta</taxon>
        <taxon>Tracheophyta</taxon>
        <taxon>Spermatophyta</taxon>
        <taxon>Magnoliopsida</taxon>
        <taxon>eudicotyledons</taxon>
        <taxon>Gunneridae</taxon>
        <taxon>Pentapetalae</taxon>
        <taxon>rosids</taxon>
        <taxon>malvids</taxon>
        <taxon>Brassicales</taxon>
        <taxon>Brassicaceae</taxon>
        <taxon>Brassiceae</taxon>
        <taxon>Brassica</taxon>
    </lineage>
</organism>